<dbReference type="SUPFAM" id="SSF46689">
    <property type="entry name" value="Homeodomain-like"/>
    <property type="match status" value="1"/>
</dbReference>
<dbReference type="SMART" id="SM00382">
    <property type="entry name" value="AAA"/>
    <property type="match status" value="1"/>
</dbReference>
<dbReference type="Pfam" id="PF25601">
    <property type="entry name" value="AAA_lid_14"/>
    <property type="match status" value="1"/>
</dbReference>
<keyword evidence="5" id="KW-0804">Transcription</keyword>
<evidence type="ECO:0000313" key="7">
    <source>
        <dbReference type="EMBL" id="RBO83995.1"/>
    </source>
</evidence>
<evidence type="ECO:0000256" key="2">
    <source>
        <dbReference type="ARBA" id="ARBA00022840"/>
    </source>
</evidence>
<dbReference type="PROSITE" id="PS50045">
    <property type="entry name" value="SIGMA54_INTERACT_4"/>
    <property type="match status" value="1"/>
</dbReference>
<dbReference type="GO" id="GO:0005524">
    <property type="term" value="F:ATP binding"/>
    <property type="evidence" value="ECO:0007669"/>
    <property type="project" value="UniProtKB-KW"/>
</dbReference>
<dbReference type="FunFam" id="3.40.50.300:FF:000006">
    <property type="entry name" value="DNA-binding transcriptional regulator NtrC"/>
    <property type="match status" value="1"/>
</dbReference>
<dbReference type="GO" id="GO:0006355">
    <property type="term" value="P:regulation of DNA-templated transcription"/>
    <property type="evidence" value="ECO:0007669"/>
    <property type="project" value="InterPro"/>
</dbReference>
<dbReference type="PROSITE" id="PS00676">
    <property type="entry name" value="SIGMA54_INTERACT_2"/>
    <property type="match status" value="1"/>
</dbReference>
<dbReference type="InterPro" id="IPR011006">
    <property type="entry name" value="CheY-like_superfamily"/>
</dbReference>
<dbReference type="EMBL" id="QNRF01000003">
    <property type="protein sequence ID" value="RBO83995.1"/>
    <property type="molecule type" value="Genomic_DNA"/>
</dbReference>
<dbReference type="InterPro" id="IPR025943">
    <property type="entry name" value="Sigma_54_int_dom_ATP-bd_2"/>
</dbReference>
<dbReference type="Pfam" id="PF00158">
    <property type="entry name" value="Sigma54_activat"/>
    <property type="match status" value="1"/>
</dbReference>
<keyword evidence="4" id="KW-0238">DNA-binding</keyword>
<proteinExistence type="predicted"/>
<sequence length="450" mass="50048">MKTAPKLFLQIQQPELASELLALSSLQQFELNISQQGHSWLAQLIDSQCDIAIIEANADQQEQLEALSQHPVLDKVQCIFLSQGEPSLIMDQLMRQGAGVHYRAPFNFSQLEANLSELFSSLDPAPQTPSPQSSYLDQFGLLVGSSPCMHQLYRTLRKVAASDANTFLIGESGTGKELVANTLHLFSQRSDAPFIAVNCAALSPELIDSELFGHVKGAFTGAHKDHIGVFEQAEGGTLFLDEVTEMPYEHQAKLLRVLESGEYRPVGSQSFKQANVRVVAATNRTPKDAIEEEKFREDLYFRLAHFPIQVPPLRNRQGDAVGLAQHFLAYRNTQDQTNKTLSDQAINKIAEYNWPGNVRELKHTIERAFILAEHTILAEHIVTDGLTDTNDSQQQIPTGMPLEDIERMAILKTLAENQGNRNDTAQQLGISVKTLYNKLDKYGTDSLPQA</sequence>
<dbReference type="AlphaFoldDB" id="A0A366D243"/>
<dbReference type="SUPFAM" id="SSF52172">
    <property type="entry name" value="CheY-like"/>
    <property type="match status" value="1"/>
</dbReference>
<dbReference type="InterPro" id="IPR002197">
    <property type="entry name" value="HTH_Fis"/>
</dbReference>
<accession>A0A366D243</accession>
<dbReference type="PANTHER" id="PTHR32071">
    <property type="entry name" value="TRANSCRIPTIONAL REGULATORY PROTEIN"/>
    <property type="match status" value="1"/>
</dbReference>
<gene>
    <name evidence="7" type="ORF">DFP76_103269</name>
</gene>
<dbReference type="PROSITE" id="PS00688">
    <property type="entry name" value="SIGMA54_INTERACT_3"/>
    <property type="match status" value="1"/>
</dbReference>
<dbReference type="Proteomes" id="UP000252086">
    <property type="component" value="Unassembled WGS sequence"/>
</dbReference>
<keyword evidence="8" id="KW-1185">Reference proteome</keyword>
<evidence type="ECO:0000256" key="3">
    <source>
        <dbReference type="ARBA" id="ARBA00023015"/>
    </source>
</evidence>
<feature type="domain" description="Sigma-54 factor interaction" evidence="6">
    <location>
        <begin position="142"/>
        <end position="370"/>
    </location>
</feature>
<name>A0A366D243_9GAMM</name>
<dbReference type="OrthoDB" id="9804019at2"/>
<reference evidence="7 8" key="1">
    <citation type="submission" date="2018-06" db="EMBL/GenBank/DDBJ databases">
        <title>Genomic Encyclopedia of Type Strains, Phase III (KMG-III): the genomes of soil and plant-associated and newly described type strains.</title>
        <authorList>
            <person name="Whitman W."/>
        </authorList>
    </citation>
    <scope>NUCLEOTIDE SEQUENCE [LARGE SCALE GENOMIC DNA]</scope>
    <source>
        <strain evidence="7 8">CECT 7732</strain>
    </source>
</reference>
<dbReference type="Gene3D" id="1.10.10.60">
    <property type="entry name" value="Homeodomain-like"/>
    <property type="match status" value="1"/>
</dbReference>
<keyword evidence="2" id="KW-0067">ATP-binding</keyword>
<dbReference type="InterPro" id="IPR009057">
    <property type="entry name" value="Homeodomain-like_sf"/>
</dbReference>
<dbReference type="InterPro" id="IPR027417">
    <property type="entry name" value="P-loop_NTPase"/>
</dbReference>
<protein>
    <submittedName>
        <fullName evidence="7">Fis family sigma54 specific transcriptional regulator</fullName>
    </submittedName>
</protein>
<dbReference type="InterPro" id="IPR025944">
    <property type="entry name" value="Sigma_54_int_dom_CS"/>
</dbReference>
<organism evidence="7 8">
    <name type="scientific">Marinomonas aquiplantarum</name>
    <dbReference type="NCBI Taxonomy" id="491951"/>
    <lineage>
        <taxon>Bacteria</taxon>
        <taxon>Pseudomonadati</taxon>
        <taxon>Pseudomonadota</taxon>
        <taxon>Gammaproteobacteria</taxon>
        <taxon>Oceanospirillales</taxon>
        <taxon>Oceanospirillaceae</taxon>
        <taxon>Marinomonas</taxon>
    </lineage>
</organism>
<dbReference type="CDD" id="cd00009">
    <property type="entry name" value="AAA"/>
    <property type="match status" value="1"/>
</dbReference>
<evidence type="ECO:0000256" key="5">
    <source>
        <dbReference type="ARBA" id="ARBA00023163"/>
    </source>
</evidence>
<dbReference type="InterPro" id="IPR002078">
    <property type="entry name" value="Sigma_54_int"/>
</dbReference>
<dbReference type="Gene3D" id="1.10.8.60">
    <property type="match status" value="1"/>
</dbReference>
<dbReference type="GO" id="GO:0043565">
    <property type="term" value="F:sequence-specific DNA binding"/>
    <property type="evidence" value="ECO:0007669"/>
    <property type="project" value="InterPro"/>
</dbReference>
<dbReference type="InterPro" id="IPR003593">
    <property type="entry name" value="AAA+_ATPase"/>
</dbReference>
<comment type="caution">
    <text evidence="7">The sequence shown here is derived from an EMBL/GenBank/DDBJ whole genome shotgun (WGS) entry which is preliminary data.</text>
</comment>
<dbReference type="RefSeq" id="WP_113873974.1">
    <property type="nucleotide sequence ID" value="NZ_QNRF01000003.1"/>
</dbReference>
<evidence type="ECO:0000256" key="1">
    <source>
        <dbReference type="ARBA" id="ARBA00022741"/>
    </source>
</evidence>
<dbReference type="InterPro" id="IPR058031">
    <property type="entry name" value="AAA_lid_NorR"/>
</dbReference>
<evidence type="ECO:0000313" key="8">
    <source>
        <dbReference type="Proteomes" id="UP000252086"/>
    </source>
</evidence>
<evidence type="ECO:0000256" key="4">
    <source>
        <dbReference type="ARBA" id="ARBA00023125"/>
    </source>
</evidence>
<keyword evidence="3" id="KW-0805">Transcription regulation</keyword>
<dbReference type="PRINTS" id="PR01590">
    <property type="entry name" value="HTHFIS"/>
</dbReference>
<dbReference type="Gene3D" id="3.40.50.300">
    <property type="entry name" value="P-loop containing nucleotide triphosphate hydrolases"/>
    <property type="match status" value="1"/>
</dbReference>
<dbReference type="Pfam" id="PF02954">
    <property type="entry name" value="HTH_8"/>
    <property type="match status" value="1"/>
</dbReference>
<keyword evidence="1" id="KW-0547">Nucleotide-binding</keyword>
<evidence type="ECO:0000259" key="6">
    <source>
        <dbReference type="PROSITE" id="PS50045"/>
    </source>
</evidence>
<dbReference type="SUPFAM" id="SSF52540">
    <property type="entry name" value="P-loop containing nucleoside triphosphate hydrolases"/>
    <property type="match status" value="1"/>
</dbReference>